<dbReference type="SUPFAM" id="SSF53448">
    <property type="entry name" value="Nucleotide-diphospho-sugar transferases"/>
    <property type="match status" value="1"/>
</dbReference>
<dbReference type="Proteomes" id="UP000034231">
    <property type="component" value="Unassembled WGS sequence"/>
</dbReference>
<dbReference type="InterPro" id="IPR050486">
    <property type="entry name" value="Mannose-1P_guanyltransferase"/>
</dbReference>
<dbReference type="CDD" id="cd04181">
    <property type="entry name" value="NTP_transferase"/>
    <property type="match status" value="1"/>
</dbReference>
<dbReference type="Gene3D" id="3.90.550.10">
    <property type="entry name" value="Spore Coat Polysaccharide Biosynthesis Protein SpsA, Chain A"/>
    <property type="match status" value="1"/>
</dbReference>
<gene>
    <name evidence="4" type="ORF">US68_C0001G0017</name>
</gene>
<dbReference type="AlphaFoldDB" id="A0A0G0I673"/>
<proteinExistence type="inferred from homology"/>
<dbReference type="InterPro" id="IPR011004">
    <property type="entry name" value="Trimer_LpxA-like_sf"/>
</dbReference>
<feature type="domain" description="Mannose-1-phosphate guanyltransferase C-terminal" evidence="3">
    <location>
        <begin position="240"/>
        <end position="334"/>
    </location>
</feature>
<dbReference type="PANTHER" id="PTHR22572">
    <property type="entry name" value="SUGAR-1-PHOSPHATE GUANYL TRANSFERASE"/>
    <property type="match status" value="1"/>
</dbReference>
<evidence type="ECO:0000256" key="1">
    <source>
        <dbReference type="ARBA" id="ARBA00007274"/>
    </source>
</evidence>
<dbReference type="Pfam" id="PF25087">
    <property type="entry name" value="GMPPB_C"/>
    <property type="match status" value="1"/>
</dbReference>
<accession>A0A0G0I673</accession>
<dbReference type="Pfam" id="PF00483">
    <property type="entry name" value="NTP_transferase"/>
    <property type="match status" value="1"/>
</dbReference>
<dbReference type="EMBL" id="LBTX01000001">
    <property type="protein sequence ID" value="KKQ50818.1"/>
    <property type="molecule type" value="Genomic_DNA"/>
</dbReference>
<sequence>MKLVNQAVILAAGECSRFFPFTRRQHKSDFIIAGKPIISRTIEALDRVGITKIEVIQSPQDDQSLQNTFASYTPSHISVRFYTQQEPIGTGNAVIQALPNLENRFLVINPQQINVDEHLKNLDKHQDLLASPDNLIMFSKTTTNPSRYGIFALEGQRVTKIIEKPTDLTGLSNQRNVGVYLLTKDFVNFMNTLPPTEFQLIEAFDNYLQNHPVYAVEVEETSLTLKYAWDLFGINKHIQKGNFYIAPDVKIGPNCKIGPNVNIESGCILENVTLNNSLIGKNTIIKSGVISDSIIGNNCQIGTNFITQTHNPDNTPIQTIIKNKPVSTGMLSFGILIGDNSIIEDNCTSLPGSVLAPDSHISQGSLISLEAL</sequence>
<reference evidence="4 5" key="1">
    <citation type="journal article" date="2015" name="Nature">
        <title>rRNA introns, odd ribosomes, and small enigmatic genomes across a large radiation of phyla.</title>
        <authorList>
            <person name="Brown C.T."/>
            <person name="Hug L.A."/>
            <person name="Thomas B.C."/>
            <person name="Sharon I."/>
            <person name="Castelle C.J."/>
            <person name="Singh A."/>
            <person name="Wilkins M.J."/>
            <person name="Williams K.H."/>
            <person name="Banfield J.F."/>
        </authorList>
    </citation>
    <scope>NUCLEOTIDE SEQUENCE [LARGE SCALE GENOMIC DNA]</scope>
</reference>
<dbReference type="InterPro" id="IPR029044">
    <property type="entry name" value="Nucleotide-diphossugar_trans"/>
</dbReference>
<protein>
    <submittedName>
        <fullName evidence="4">Bifunctional protein GlmU</fullName>
    </submittedName>
</protein>
<organism evidence="4 5">
    <name type="scientific">Candidatus Shapirobacteria bacterium GW2011_GWE1_38_10</name>
    <dbReference type="NCBI Taxonomy" id="1618488"/>
    <lineage>
        <taxon>Bacteria</taxon>
        <taxon>Candidatus Shapironibacteriota</taxon>
    </lineage>
</organism>
<comment type="similarity">
    <text evidence="1">Belongs to the transferase hexapeptide repeat family.</text>
</comment>
<evidence type="ECO:0000259" key="3">
    <source>
        <dbReference type="Pfam" id="PF25087"/>
    </source>
</evidence>
<dbReference type="InterPro" id="IPR005835">
    <property type="entry name" value="NTP_transferase_dom"/>
</dbReference>
<dbReference type="InterPro" id="IPR056729">
    <property type="entry name" value="GMPPB_C"/>
</dbReference>
<comment type="caution">
    <text evidence="4">The sequence shown here is derived from an EMBL/GenBank/DDBJ whole genome shotgun (WGS) entry which is preliminary data.</text>
</comment>
<dbReference type="SUPFAM" id="SSF51161">
    <property type="entry name" value="Trimeric LpxA-like enzymes"/>
    <property type="match status" value="1"/>
</dbReference>
<dbReference type="Gene3D" id="2.160.10.10">
    <property type="entry name" value="Hexapeptide repeat proteins"/>
    <property type="match status" value="1"/>
</dbReference>
<evidence type="ECO:0000259" key="2">
    <source>
        <dbReference type="Pfam" id="PF00483"/>
    </source>
</evidence>
<evidence type="ECO:0000313" key="5">
    <source>
        <dbReference type="Proteomes" id="UP000034231"/>
    </source>
</evidence>
<evidence type="ECO:0000313" key="4">
    <source>
        <dbReference type="EMBL" id="KKQ50818.1"/>
    </source>
</evidence>
<feature type="domain" description="Nucleotidyl transferase" evidence="2">
    <location>
        <begin position="7"/>
        <end position="215"/>
    </location>
</feature>
<name>A0A0G0I673_9BACT</name>